<dbReference type="PROSITE" id="PS51257">
    <property type="entry name" value="PROKAR_LIPOPROTEIN"/>
    <property type="match status" value="1"/>
</dbReference>
<feature type="chain" id="PRO_5026700908" evidence="1">
    <location>
        <begin position="18"/>
        <end position="96"/>
    </location>
</feature>
<dbReference type="AlphaFoldDB" id="A0A6J4SUB9"/>
<dbReference type="EMBL" id="CADCWB010000029">
    <property type="protein sequence ID" value="CAA9505430.1"/>
    <property type="molecule type" value="Genomic_DNA"/>
</dbReference>
<sequence>MFSLRTSVLLAAGLLAAACSSPEPTLIDGRTEESFSRTAEQARTDLPVADRLAFDRALASAPTRRFGAADGEALRRLSFDGMTGAEVVADHRARQK</sequence>
<keyword evidence="1" id="KW-0732">Signal</keyword>
<accession>A0A6J4SUB9</accession>
<reference evidence="2" key="1">
    <citation type="submission" date="2020-02" db="EMBL/GenBank/DDBJ databases">
        <authorList>
            <person name="Meier V. D."/>
        </authorList>
    </citation>
    <scope>NUCLEOTIDE SEQUENCE</scope>
    <source>
        <strain evidence="2">AVDCRST_MAG62</strain>
    </source>
</reference>
<organism evidence="2">
    <name type="scientific">uncultured Sphingomonas sp</name>
    <dbReference type="NCBI Taxonomy" id="158754"/>
    <lineage>
        <taxon>Bacteria</taxon>
        <taxon>Pseudomonadati</taxon>
        <taxon>Pseudomonadota</taxon>
        <taxon>Alphaproteobacteria</taxon>
        <taxon>Sphingomonadales</taxon>
        <taxon>Sphingomonadaceae</taxon>
        <taxon>Sphingomonas</taxon>
        <taxon>environmental samples</taxon>
    </lineage>
</organism>
<protein>
    <submittedName>
        <fullName evidence="2">Uncharacterized protein</fullName>
    </submittedName>
</protein>
<gene>
    <name evidence="2" type="ORF">AVDCRST_MAG62-206</name>
</gene>
<feature type="signal peptide" evidence="1">
    <location>
        <begin position="1"/>
        <end position="17"/>
    </location>
</feature>
<evidence type="ECO:0000256" key="1">
    <source>
        <dbReference type="SAM" id="SignalP"/>
    </source>
</evidence>
<evidence type="ECO:0000313" key="2">
    <source>
        <dbReference type="EMBL" id="CAA9505430.1"/>
    </source>
</evidence>
<proteinExistence type="predicted"/>
<name>A0A6J4SUB9_9SPHN</name>